<evidence type="ECO:0000313" key="7">
    <source>
        <dbReference type="Proteomes" id="UP001365846"/>
    </source>
</evidence>
<reference evidence="6 7" key="1">
    <citation type="submission" date="2024-03" db="EMBL/GenBank/DDBJ databases">
        <title>Novel species of the genus Variovorax.</title>
        <authorList>
            <person name="Liu Q."/>
            <person name="Xin Y.-H."/>
        </authorList>
    </citation>
    <scope>NUCLEOTIDE SEQUENCE [LARGE SCALE GENOMIC DNA]</scope>
    <source>
        <strain evidence="6 7">KACC 18899</strain>
    </source>
</reference>
<dbReference type="CDD" id="cd00093">
    <property type="entry name" value="HTH_XRE"/>
    <property type="match status" value="1"/>
</dbReference>
<dbReference type="SMART" id="SM00530">
    <property type="entry name" value="HTH_XRE"/>
    <property type="match status" value="1"/>
</dbReference>
<feature type="region of interest" description="Disordered" evidence="4">
    <location>
        <begin position="87"/>
        <end position="136"/>
    </location>
</feature>
<organism evidence="6 7">
    <name type="scientific">Variovorax ureilyticus</name>
    <dbReference type="NCBI Taxonomy" id="1836198"/>
    <lineage>
        <taxon>Bacteria</taxon>
        <taxon>Pseudomonadati</taxon>
        <taxon>Pseudomonadota</taxon>
        <taxon>Betaproteobacteria</taxon>
        <taxon>Burkholderiales</taxon>
        <taxon>Comamonadaceae</taxon>
        <taxon>Variovorax</taxon>
    </lineage>
</organism>
<comment type="caution">
    <text evidence="6">The sequence shown here is derived from an EMBL/GenBank/DDBJ whole genome shotgun (WGS) entry which is preliminary data.</text>
</comment>
<keyword evidence="3" id="KW-0804">Transcription</keyword>
<keyword evidence="2" id="KW-0238">DNA-binding</keyword>
<dbReference type="EMBL" id="JBBKZU010000012">
    <property type="protein sequence ID" value="MEJ8814398.1"/>
    <property type="molecule type" value="Genomic_DNA"/>
</dbReference>
<dbReference type="Proteomes" id="UP001365846">
    <property type="component" value="Unassembled WGS sequence"/>
</dbReference>
<protein>
    <submittedName>
        <fullName evidence="6">Helix-turn-helix transcriptional regulator</fullName>
    </submittedName>
</protein>
<dbReference type="PROSITE" id="PS50943">
    <property type="entry name" value="HTH_CROC1"/>
    <property type="match status" value="1"/>
</dbReference>
<keyword evidence="7" id="KW-1185">Reference proteome</keyword>
<evidence type="ECO:0000256" key="3">
    <source>
        <dbReference type="ARBA" id="ARBA00023163"/>
    </source>
</evidence>
<evidence type="ECO:0000256" key="4">
    <source>
        <dbReference type="SAM" id="MobiDB-lite"/>
    </source>
</evidence>
<dbReference type="RefSeq" id="WP_340359625.1">
    <property type="nucleotide sequence ID" value="NZ_JBBKZU010000012.1"/>
</dbReference>
<name>A0ABU8VL45_9BURK</name>
<gene>
    <name evidence="6" type="ORF">WKW77_25195</name>
</gene>
<keyword evidence="1" id="KW-0805">Transcription regulation</keyword>
<dbReference type="PANTHER" id="PTHR46797:SF23">
    <property type="entry name" value="HTH-TYPE TRANSCRIPTIONAL REGULATOR SUTR"/>
    <property type="match status" value="1"/>
</dbReference>
<dbReference type="Pfam" id="PF01381">
    <property type="entry name" value="HTH_3"/>
    <property type="match status" value="1"/>
</dbReference>
<evidence type="ECO:0000313" key="6">
    <source>
        <dbReference type="EMBL" id="MEJ8814398.1"/>
    </source>
</evidence>
<feature type="domain" description="HTH cro/C1-type" evidence="5">
    <location>
        <begin position="23"/>
        <end position="77"/>
    </location>
</feature>
<evidence type="ECO:0000256" key="1">
    <source>
        <dbReference type="ARBA" id="ARBA00023015"/>
    </source>
</evidence>
<dbReference type="InterPro" id="IPR010982">
    <property type="entry name" value="Lambda_DNA-bd_dom_sf"/>
</dbReference>
<evidence type="ECO:0000259" key="5">
    <source>
        <dbReference type="PROSITE" id="PS50943"/>
    </source>
</evidence>
<sequence>MSAAPPTENESTALYLAQLGAAVRQERKALGFSQEGFADRVKMDRSYMGGVERGERNLSFSNIMRILEGLNMEPGAFFSAHLHLRRMEPQKHARKKDAAPAAKKSVRAKPSTDKPLSKKDRLIGNARSGRALQGAL</sequence>
<accession>A0ABU8VL45</accession>
<dbReference type="Gene3D" id="1.10.260.40">
    <property type="entry name" value="lambda repressor-like DNA-binding domains"/>
    <property type="match status" value="1"/>
</dbReference>
<dbReference type="InterPro" id="IPR050807">
    <property type="entry name" value="TransReg_Diox_bact_type"/>
</dbReference>
<dbReference type="SUPFAM" id="SSF47413">
    <property type="entry name" value="lambda repressor-like DNA-binding domains"/>
    <property type="match status" value="1"/>
</dbReference>
<proteinExistence type="predicted"/>
<dbReference type="InterPro" id="IPR001387">
    <property type="entry name" value="Cro/C1-type_HTH"/>
</dbReference>
<dbReference type="PANTHER" id="PTHR46797">
    <property type="entry name" value="HTH-TYPE TRANSCRIPTIONAL REGULATOR"/>
    <property type="match status" value="1"/>
</dbReference>
<evidence type="ECO:0000256" key="2">
    <source>
        <dbReference type="ARBA" id="ARBA00023125"/>
    </source>
</evidence>
<feature type="compositionally biased region" description="Basic and acidic residues" evidence="4">
    <location>
        <begin position="110"/>
        <end position="122"/>
    </location>
</feature>